<comment type="similarity">
    <text evidence="3 10">Belongs to the cytochrome P450 family.</text>
</comment>
<keyword evidence="6 10" id="KW-0560">Oxidoreductase</keyword>
<reference evidence="12" key="2">
    <citation type="submission" date="2015-01" db="EMBL/GenBank/DDBJ databases">
        <title>Evolutionary Origins and Diversification of the Mycorrhizal Mutualists.</title>
        <authorList>
            <consortium name="DOE Joint Genome Institute"/>
            <consortium name="Mycorrhizal Genomics Consortium"/>
            <person name="Kohler A."/>
            <person name="Kuo A."/>
            <person name="Nagy L.G."/>
            <person name="Floudas D."/>
            <person name="Copeland A."/>
            <person name="Barry K.W."/>
            <person name="Cichocki N."/>
            <person name="Veneault-Fourrey C."/>
            <person name="LaButti K."/>
            <person name="Lindquist E.A."/>
            <person name="Lipzen A."/>
            <person name="Lundell T."/>
            <person name="Morin E."/>
            <person name="Murat C."/>
            <person name="Riley R."/>
            <person name="Ohm R."/>
            <person name="Sun H."/>
            <person name="Tunlid A."/>
            <person name="Henrissat B."/>
            <person name="Grigoriev I.V."/>
            <person name="Hibbett D.S."/>
            <person name="Martin F."/>
        </authorList>
    </citation>
    <scope>NUCLEOTIDE SEQUENCE [LARGE SCALE GENOMIC DNA]</scope>
    <source>
        <strain evidence="12">MUT 4182</strain>
    </source>
</reference>
<keyword evidence="4 9" id="KW-0349">Heme</keyword>
<accession>A0A0C3QKS9</accession>
<dbReference type="InterPro" id="IPR002401">
    <property type="entry name" value="Cyt_P450_E_grp-I"/>
</dbReference>
<dbReference type="GO" id="GO:0020037">
    <property type="term" value="F:heme binding"/>
    <property type="evidence" value="ECO:0007669"/>
    <property type="project" value="InterPro"/>
</dbReference>
<comment type="cofactor">
    <cofactor evidence="1 9">
        <name>heme</name>
        <dbReference type="ChEBI" id="CHEBI:30413"/>
    </cofactor>
</comment>
<evidence type="ECO:0008006" key="13">
    <source>
        <dbReference type="Google" id="ProtNLM"/>
    </source>
</evidence>
<keyword evidence="5 9" id="KW-0479">Metal-binding</keyword>
<dbReference type="OrthoDB" id="2789670at2759"/>
<evidence type="ECO:0000256" key="9">
    <source>
        <dbReference type="PIRSR" id="PIRSR602401-1"/>
    </source>
</evidence>
<feature type="binding site" description="axial binding residue" evidence="9">
    <location>
        <position position="439"/>
    </location>
    <ligand>
        <name>heme</name>
        <dbReference type="ChEBI" id="CHEBI:30413"/>
    </ligand>
    <ligandPart>
        <name>Fe</name>
        <dbReference type="ChEBI" id="CHEBI:18248"/>
    </ligandPart>
</feature>
<dbReference type="SUPFAM" id="SSF48264">
    <property type="entry name" value="Cytochrome P450"/>
    <property type="match status" value="1"/>
</dbReference>
<dbReference type="EMBL" id="KN822950">
    <property type="protein sequence ID" value="KIO33180.1"/>
    <property type="molecule type" value="Genomic_DNA"/>
</dbReference>
<dbReference type="InterPro" id="IPR017972">
    <property type="entry name" value="Cyt_P450_CS"/>
</dbReference>
<dbReference type="Pfam" id="PF00067">
    <property type="entry name" value="p450"/>
    <property type="match status" value="1"/>
</dbReference>
<keyword evidence="12" id="KW-1185">Reference proteome</keyword>
<dbReference type="GO" id="GO:0005506">
    <property type="term" value="F:iron ion binding"/>
    <property type="evidence" value="ECO:0007669"/>
    <property type="project" value="InterPro"/>
</dbReference>
<evidence type="ECO:0000256" key="10">
    <source>
        <dbReference type="RuleBase" id="RU000461"/>
    </source>
</evidence>
<evidence type="ECO:0000256" key="7">
    <source>
        <dbReference type="ARBA" id="ARBA00023004"/>
    </source>
</evidence>
<dbReference type="GO" id="GO:0016705">
    <property type="term" value="F:oxidoreductase activity, acting on paired donors, with incorporation or reduction of molecular oxygen"/>
    <property type="evidence" value="ECO:0007669"/>
    <property type="project" value="InterPro"/>
</dbReference>
<dbReference type="InterPro" id="IPR050364">
    <property type="entry name" value="Cytochrome_P450_fung"/>
</dbReference>
<evidence type="ECO:0000256" key="4">
    <source>
        <dbReference type="ARBA" id="ARBA00022617"/>
    </source>
</evidence>
<reference evidence="11 12" key="1">
    <citation type="submission" date="2014-04" db="EMBL/GenBank/DDBJ databases">
        <authorList>
            <consortium name="DOE Joint Genome Institute"/>
            <person name="Kuo A."/>
            <person name="Girlanda M."/>
            <person name="Perotto S."/>
            <person name="Kohler A."/>
            <person name="Nagy L.G."/>
            <person name="Floudas D."/>
            <person name="Copeland A."/>
            <person name="Barry K.W."/>
            <person name="Cichocki N."/>
            <person name="Veneault-Fourrey C."/>
            <person name="LaButti K."/>
            <person name="Lindquist E.A."/>
            <person name="Lipzen A."/>
            <person name="Lundell T."/>
            <person name="Morin E."/>
            <person name="Murat C."/>
            <person name="Sun H."/>
            <person name="Tunlid A."/>
            <person name="Henrissat B."/>
            <person name="Grigoriev I.V."/>
            <person name="Hibbett D.S."/>
            <person name="Martin F."/>
            <person name="Nordberg H.P."/>
            <person name="Cantor M.N."/>
            <person name="Hua S.X."/>
        </authorList>
    </citation>
    <scope>NUCLEOTIDE SEQUENCE [LARGE SCALE GENOMIC DNA]</scope>
    <source>
        <strain evidence="11 12">MUT 4182</strain>
    </source>
</reference>
<dbReference type="PANTHER" id="PTHR46300:SF7">
    <property type="entry name" value="P450, PUTATIVE (EUROFUNG)-RELATED"/>
    <property type="match status" value="1"/>
</dbReference>
<dbReference type="STRING" id="1051891.A0A0C3QKS9"/>
<comment type="pathway">
    <text evidence="2">Secondary metabolite biosynthesis.</text>
</comment>
<name>A0A0C3QKS9_9AGAM</name>
<evidence type="ECO:0000256" key="2">
    <source>
        <dbReference type="ARBA" id="ARBA00005179"/>
    </source>
</evidence>
<dbReference type="PRINTS" id="PR00463">
    <property type="entry name" value="EP450I"/>
</dbReference>
<evidence type="ECO:0000256" key="1">
    <source>
        <dbReference type="ARBA" id="ARBA00001971"/>
    </source>
</evidence>
<keyword evidence="7 9" id="KW-0408">Iron</keyword>
<evidence type="ECO:0000256" key="6">
    <source>
        <dbReference type="ARBA" id="ARBA00023002"/>
    </source>
</evidence>
<proteinExistence type="inferred from homology"/>
<dbReference type="InterPro" id="IPR001128">
    <property type="entry name" value="Cyt_P450"/>
</dbReference>
<dbReference type="CDD" id="cd11065">
    <property type="entry name" value="CYP64-like"/>
    <property type="match status" value="1"/>
</dbReference>
<protein>
    <recommendedName>
        <fullName evidence="13">Cytochrome P450</fullName>
    </recommendedName>
</protein>
<evidence type="ECO:0000313" key="12">
    <source>
        <dbReference type="Proteomes" id="UP000054248"/>
    </source>
</evidence>
<evidence type="ECO:0000256" key="5">
    <source>
        <dbReference type="ARBA" id="ARBA00022723"/>
    </source>
</evidence>
<dbReference type="InterPro" id="IPR036396">
    <property type="entry name" value="Cyt_P450_sf"/>
</dbReference>
<evidence type="ECO:0000256" key="3">
    <source>
        <dbReference type="ARBA" id="ARBA00010617"/>
    </source>
</evidence>
<gene>
    <name evidence="11" type="ORF">M407DRAFT_65813</name>
</gene>
<evidence type="ECO:0000256" key="8">
    <source>
        <dbReference type="ARBA" id="ARBA00023033"/>
    </source>
</evidence>
<sequence>MSAFLSTTAVSLGASSLLLLLFVRKYLQSNAHPPYPRGPRPLPLIGNIFDMPTERFVLPYSKLGEKYGPITWLVVPGRTIIVLNTYDSMYEILERRGSNYTDRPRAAMIQDLVGMDFITPLRQGDPTWRLHRKFLRPALSLDTIKRNYSDIFLASAHRFIERLVREPENFRFGLKRSLGETISELAYGACNDGQGNDYVAKQQELLVYSTLASAGYLVDLFPSLKHVPSWFPGAQFQRDAKKWRQHMTDLRHLMIEGVQKRMAANEGRSCYVVNMLEDLQKVKDETGADITEEIQAVYDSGFSFYQGKLALFISFLLAMTLAPAAQAQARKEIDKVVGTGRFPEFKDQGDLPYTHAVVLESLRWNPPAPFIIPHASREDDTYNGYFIPKGTMVIPNVWQISRDPSVYEDPTTFNPDRFINNPNILDPRDFVFGFGRRACPGSYLAYQIMWMFVVSTLWAFELEKPEGEPPLDKDTDRFDFGFLK</sequence>
<dbReference type="Proteomes" id="UP000054248">
    <property type="component" value="Unassembled WGS sequence"/>
</dbReference>
<dbReference type="PANTHER" id="PTHR46300">
    <property type="entry name" value="P450, PUTATIVE (EUROFUNG)-RELATED-RELATED"/>
    <property type="match status" value="1"/>
</dbReference>
<dbReference type="PROSITE" id="PS00086">
    <property type="entry name" value="CYTOCHROME_P450"/>
    <property type="match status" value="1"/>
</dbReference>
<dbReference type="GO" id="GO:0004497">
    <property type="term" value="F:monooxygenase activity"/>
    <property type="evidence" value="ECO:0007669"/>
    <property type="project" value="UniProtKB-KW"/>
</dbReference>
<dbReference type="Gene3D" id="1.10.630.10">
    <property type="entry name" value="Cytochrome P450"/>
    <property type="match status" value="1"/>
</dbReference>
<organism evidence="11 12">
    <name type="scientific">Tulasnella calospora MUT 4182</name>
    <dbReference type="NCBI Taxonomy" id="1051891"/>
    <lineage>
        <taxon>Eukaryota</taxon>
        <taxon>Fungi</taxon>
        <taxon>Dikarya</taxon>
        <taxon>Basidiomycota</taxon>
        <taxon>Agaricomycotina</taxon>
        <taxon>Agaricomycetes</taxon>
        <taxon>Cantharellales</taxon>
        <taxon>Tulasnellaceae</taxon>
        <taxon>Tulasnella</taxon>
    </lineage>
</organism>
<evidence type="ECO:0000313" key="11">
    <source>
        <dbReference type="EMBL" id="KIO33180.1"/>
    </source>
</evidence>
<dbReference type="AlphaFoldDB" id="A0A0C3QKS9"/>
<dbReference type="HOGENOM" id="CLU_001570_2_3_1"/>
<keyword evidence="8 10" id="KW-0503">Monooxygenase</keyword>